<evidence type="ECO:0000256" key="1">
    <source>
        <dbReference type="SAM" id="Phobius"/>
    </source>
</evidence>
<keyword evidence="1" id="KW-0472">Membrane</keyword>
<proteinExistence type="predicted"/>
<keyword evidence="1" id="KW-0812">Transmembrane</keyword>
<organism evidence="2 3">
    <name type="scientific">Arthrobacter rhombi</name>
    <dbReference type="NCBI Taxonomy" id="71253"/>
    <lineage>
        <taxon>Bacteria</taxon>
        <taxon>Bacillati</taxon>
        <taxon>Actinomycetota</taxon>
        <taxon>Actinomycetes</taxon>
        <taxon>Micrococcales</taxon>
        <taxon>Micrococcaceae</taxon>
        <taxon>Arthrobacter</taxon>
    </lineage>
</organism>
<keyword evidence="1" id="KW-1133">Transmembrane helix</keyword>
<name>A0A1R4GRJ6_9MICC</name>
<evidence type="ECO:0000313" key="3">
    <source>
        <dbReference type="Proteomes" id="UP000195913"/>
    </source>
</evidence>
<keyword evidence="3" id="KW-1185">Reference proteome</keyword>
<accession>A0A1R4GRJ6</accession>
<protein>
    <submittedName>
        <fullName evidence="2">Uncharacterized protein</fullName>
    </submittedName>
</protein>
<feature type="transmembrane region" description="Helical" evidence="1">
    <location>
        <begin position="20"/>
        <end position="38"/>
    </location>
</feature>
<reference evidence="2 3" key="1">
    <citation type="submission" date="2017-02" db="EMBL/GenBank/DDBJ databases">
        <authorList>
            <person name="Peterson S.W."/>
        </authorList>
    </citation>
    <scope>NUCLEOTIDE SEQUENCE [LARGE SCALE GENOMIC DNA]</scope>
    <source>
        <strain evidence="2 3">B Ar 00.02</strain>
    </source>
</reference>
<dbReference type="Proteomes" id="UP000195913">
    <property type="component" value="Unassembled WGS sequence"/>
</dbReference>
<gene>
    <name evidence="2" type="ORF">FM101_12675</name>
</gene>
<evidence type="ECO:0000313" key="2">
    <source>
        <dbReference type="EMBL" id="SJM70734.1"/>
    </source>
</evidence>
<sequence length="45" mass="4808">MIIVGAILLVLGIAVEAAKILLWIGIAILVIGAVMWVLRGIKKRV</sequence>
<dbReference type="AlphaFoldDB" id="A0A1R4GRJ6"/>
<dbReference type="EMBL" id="FUHW01000042">
    <property type="protein sequence ID" value="SJM70734.1"/>
    <property type="molecule type" value="Genomic_DNA"/>
</dbReference>